<organism evidence="2 3">
    <name type="scientific">Cardiocondyla obscurior</name>
    <dbReference type="NCBI Taxonomy" id="286306"/>
    <lineage>
        <taxon>Eukaryota</taxon>
        <taxon>Metazoa</taxon>
        <taxon>Ecdysozoa</taxon>
        <taxon>Arthropoda</taxon>
        <taxon>Hexapoda</taxon>
        <taxon>Insecta</taxon>
        <taxon>Pterygota</taxon>
        <taxon>Neoptera</taxon>
        <taxon>Endopterygota</taxon>
        <taxon>Hymenoptera</taxon>
        <taxon>Apocrita</taxon>
        <taxon>Aculeata</taxon>
        <taxon>Formicoidea</taxon>
        <taxon>Formicidae</taxon>
        <taxon>Myrmicinae</taxon>
        <taxon>Cardiocondyla</taxon>
    </lineage>
</organism>
<name>A0AAW2FEB7_9HYME</name>
<dbReference type="Proteomes" id="UP001430953">
    <property type="component" value="Unassembled WGS sequence"/>
</dbReference>
<comment type="caution">
    <text evidence="2">The sequence shown here is derived from an EMBL/GenBank/DDBJ whole genome shotgun (WGS) entry which is preliminary data.</text>
</comment>
<feature type="transmembrane region" description="Helical" evidence="1">
    <location>
        <begin position="24"/>
        <end position="43"/>
    </location>
</feature>
<keyword evidence="1" id="KW-0812">Transmembrane</keyword>
<evidence type="ECO:0000313" key="2">
    <source>
        <dbReference type="EMBL" id="KAL0113867.1"/>
    </source>
</evidence>
<proteinExistence type="predicted"/>
<protein>
    <submittedName>
        <fullName evidence="2">Uncharacterized protein</fullName>
    </submittedName>
</protein>
<accession>A0AAW2FEB7</accession>
<evidence type="ECO:0000256" key="1">
    <source>
        <dbReference type="SAM" id="Phobius"/>
    </source>
</evidence>
<dbReference type="AlphaFoldDB" id="A0AAW2FEB7"/>
<sequence>MKEECDVHVFARLKKKGLDILKELVGMFFLILHTFFYVVYLCISNYGHTLIRYDGRKDADKWFEFHHNRFYLLKIPVSEKESIYKTDPCHFLKSLFHHYSHANKISKSLNLLFSFN</sequence>
<keyword evidence="1" id="KW-0472">Membrane</keyword>
<evidence type="ECO:0000313" key="3">
    <source>
        <dbReference type="Proteomes" id="UP001430953"/>
    </source>
</evidence>
<keyword evidence="3" id="KW-1185">Reference proteome</keyword>
<gene>
    <name evidence="2" type="ORF">PUN28_011302</name>
</gene>
<keyword evidence="1" id="KW-1133">Transmembrane helix</keyword>
<reference evidence="2 3" key="1">
    <citation type="submission" date="2023-03" db="EMBL/GenBank/DDBJ databases">
        <title>High recombination rates correlate with genetic variation in Cardiocondyla obscurior ants.</title>
        <authorList>
            <person name="Errbii M."/>
        </authorList>
    </citation>
    <scope>NUCLEOTIDE SEQUENCE [LARGE SCALE GENOMIC DNA]</scope>
    <source>
        <strain evidence="2">Alpha-2009</strain>
        <tissue evidence="2">Whole body</tissue>
    </source>
</reference>
<dbReference type="EMBL" id="JADYXP020000011">
    <property type="protein sequence ID" value="KAL0113867.1"/>
    <property type="molecule type" value="Genomic_DNA"/>
</dbReference>